<dbReference type="AlphaFoldDB" id="A0A4R9ILE6"/>
<proteinExistence type="predicted"/>
<feature type="compositionally biased region" description="Low complexity" evidence="1">
    <location>
        <begin position="150"/>
        <end position="161"/>
    </location>
</feature>
<dbReference type="Proteomes" id="UP000297918">
    <property type="component" value="Unassembled WGS sequence"/>
</dbReference>
<comment type="caution">
    <text evidence="3">The sequence shown here is derived from an EMBL/GenBank/DDBJ whole genome shotgun (WGS) entry which is preliminary data.</text>
</comment>
<name>A0A4R9ILE6_9LEPT</name>
<feature type="compositionally biased region" description="Polar residues" evidence="1">
    <location>
        <begin position="116"/>
        <end position="149"/>
    </location>
</feature>
<feature type="signal peptide" evidence="2">
    <location>
        <begin position="1"/>
        <end position="20"/>
    </location>
</feature>
<dbReference type="OrthoDB" id="345633at2"/>
<keyword evidence="6" id="KW-1185">Reference proteome</keyword>
<dbReference type="EMBL" id="RQFM01000022">
    <property type="protein sequence ID" value="TGK85021.1"/>
    <property type="molecule type" value="Genomic_DNA"/>
</dbReference>
<organism evidence="3 5">
    <name type="scientific">Leptospira bourretii</name>
    <dbReference type="NCBI Taxonomy" id="2484962"/>
    <lineage>
        <taxon>Bacteria</taxon>
        <taxon>Pseudomonadati</taxon>
        <taxon>Spirochaetota</taxon>
        <taxon>Spirochaetia</taxon>
        <taxon>Leptospirales</taxon>
        <taxon>Leptospiraceae</taxon>
        <taxon>Leptospira</taxon>
    </lineage>
</organism>
<protein>
    <recommendedName>
        <fullName evidence="7">Lipoprotein</fullName>
    </recommendedName>
</protein>
<evidence type="ECO:0000313" key="3">
    <source>
        <dbReference type="EMBL" id="TGK85021.1"/>
    </source>
</evidence>
<keyword evidence="2" id="KW-0732">Signal</keyword>
<reference evidence="4" key="1">
    <citation type="submission" date="2018-10" db="EMBL/GenBank/DDBJ databases">
        <authorList>
            <person name="Vincent A.T."/>
            <person name="Schiettekatte O."/>
            <person name="Bourhy P."/>
            <person name="Veyrier F.J."/>
            <person name="Picardeau M."/>
        </authorList>
    </citation>
    <scope>NUCLEOTIDE SEQUENCE</scope>
    <source>
        <strain evidence="4">201800281</strain>
    </source>
</reference>
<dbReference type="Proteomes" id="UP000297394">
    <property type="component" value="Unassembled WGS sequence"/>
</dbReference>
<gene>
    <name evidence="3" type="ORF">EHQ23_10085</name>
    <name evidence="4" type="ORF">EHQ26_11685</name>
</gene>
<accession>A0A4R9ILE6</accession>
<evidence type="ECO:0008006" key="7">
    <source>
        <dbReference type="Google" id="ProtNLM"/>
    </source>
</evidence>
<feature type="chain" id="PRO_5043195340" description="Lipoprotein" evidence="2">
    <location>
        <begin position="21"/>
        <end position="227"/>
    </location>
</feature>
<evidence type="ECO:0000313" key="4">
    <source>
        <dbReference type="EMBL" id="TGK90787.1"/>
    </source>
</evidence>
<feature type="region of interest" description="Disordered" evidence="1">
    <location>
        <begin position="116"/>
        <end position="165"/>
    </location>
</feature>
<reference evidence="5 6" key="2">
    <citation type="journal article" date="2019" name="PLoS Negl. Trop. Dis.">
        <title>Revisiting the worldwide diversity of Leptospira species in the environment.</title>
        <authorList>
            <person name="Vincent A.T."/>
            <person name="Schiettekatte O."/>
            <person name="Bourhy P."/>
            <person name="Veyrier F.J."/>
            <person name="Picardeau M."/>
        </authorList>
    </citation>
    <scope>NUCLEOTIDE SEQUENCE [LARGE SCALE GENOMIC DNA]</scope>
    <source>
        <strain evidence="3 5">201800280</strain>
        <strain evidence="6">201800281</strain>
    </source>
</reference>
<dbReference type="RefSeq" id="WP_135747559.1">
    <property type="nucleotide sequence ID" value="NZ_RQFL01000024.1"/>
</dbReference>
<evidence type="ECO:0000313" key="6">
    <source>
        <dbReference type="Proteomes" id="UP000297918"/>
    </source>
</evidence>
<sequence>MVRKLLILSLLCSCRLFTIADPSYVERALQNESDEGFISREFFQIKVEIPVTYKEVSGIARRNDCKQRAFVERERLALPFLIQIQRQKHRFGEGFDEYSKSLEGKDRQARLIANAPQMTSATGATSATQVTPTTSATNSQTIQGQTATNSLQTQSSGQSLGEVKGNPQMQKENTIENIHNFAWFFDGLVLYKEDYSDRTKCAFLFRNIQPKLMERVEKTPLLEPRKL</sequence>
<evidence type="ECO:0000313" key="5">
    <source>
        <dbReference type="Proteomes" id="UP000297394"/>
    </source>
</evidence>
<evidence type="ECO:0000256" key="2">
    <source>
        <dbReference type="SAM" id="SignalP"/>
    </source>
</evidence>
<evidence type="ECO:0000256" key="1">
    <source>
        <dbReference type="SAM" id="MobiDB-lite"/>
    </source>
</evidence>
<dbReference type="EMBL" id="RQFL01000024">
    <property type="protein sequence ID" value="TGK90787.1"/>
    <property type="molecule type" value="Genomic_DNA"/>
</dbReference>